<name>A0A699ZC72_HAELA</name>
<dbReference type="Gene3D" id="3.20.20.80">
    <property type="entry name" value="Glycosidases"/>
    <property type="match status" value="1"/>
</dbReference>
<keyword evidence="1" id="KW-0378">Hydrolase</keyword>
<accession>A0A699ZC72</accession>
<comment type="caution">
    <text evidence="2">The sequence shown here is derived from an EMBL/GenBank/DDBJ whole genome shotgun (WGS) entry which is preliminary data.</text>
</comment>
<keyword evidence="3" id="KW-1185">Reference proteome</keyword>
<evidence type="ECO:0000313" key="3">
    <source>
        <dbReference type="Proteomes" id="UP000485058"/>
    </source>
</evidence>
<dbReference type="GO" id="GO:0004567">
    <property type="term" value="F:beta-mannosidase activity"/>
    <property type="evidence" value="ECO:0007669"/>
    <property type="project" value="TreeGrafter"/>
</dbReference>
<protein>
    <recommendedName>
        <fullName evidence="4">Beta-mannosidase</fullName>
    </recommendedName>
</protein>
<dbReference type="GO" id="GO:0006516">
    <property type="term" value="P:glycoprotein catabolic process"/>
    <property type="evidence" value="ECO:0007669"/>
    <property type="project" value="TreeGrafter"/>
</dbReference>
<dbReference type="EMBL" id="BLLF01001601">
    <property type="protein sequence ID" value="GFH20243.1"/>
    <property type="molecule type" value="Genomic_DNA"/>
</dbReference>
<dbReference type="InterPro" id="IPR017853">
    <property type="entry name" value="GH"/>
</dbReference>
<evidence type="ECO:0008006" key="4">
    <source>
        <dbReference type="Google" id="ProtNLM"/>
    </source>
</evidence>
<dbReference type="AlphaFoldDB" id="A0A699ZC72"/>
<gene>
    <name evidence="2" type="ORF">HaLaN_17333</name>
</gene>
<feature type="non-terminal residue" evidence="2">
    <location>
        <position position="1"/>
    </location>
</feature>
<dbReference type="InterPro" id="IPR050887">
    <property type="entry name" value="Beta-mannosidase_GH2"/>
</dbReference>
<sequence>GGGLYQLDALYQWCDQQGLLVWQELMYACSPYPLTPDSLKEGVAEAQEQVRRLGGHASVALWGANNEVEASLDWYTATRANLALYAADFTALFSTALRQAVTA</sequence>
<reference evidence="2 3" key="1">
    <citation type="submission" date="2020-02" db="EMBL/GenBank/DDBJ databases">
        <title>Draft genome sequence of Haematococcus lacustris strain NIES-144.</title>
        <authorList>
            <person name="Morimoto D."/>
            <person name="Nakagawa S."/>
            <person name="Yoshida T."/>
            <person name="Sawayama S."/>
        </authorList>
    </citation>
    <scope>NUCLEOTIDE SEQUENCE [LARGE SCALE GENOMIC DNA]</scope>
    <source>
        <strain evidence="2 3">NIES-144</strain>
    </source>
</reference>
<dbReference type="PANTHER" id="PTHR43730">
    <property type="entry name" value="BETA-MANNOSIDASE"/>
    <property type="match status" value="1"/>
</dbReference>
<evidence type="ECO:0000313" key="2">
    <source>
        <dbReference type="EMBL" id="GFH20243.1"/>
    </source>
</evidence>
<keyword evidence="1" id="KW-0326">Glycosidase</keyword>
<dbReference type="Proteomes" id="UP000485058">
    <property type="component" value="Unassembled WGS sequence"/>
</dbReference>
<dbReference type="SUPFAM" id="SSF51445">
    <property type="entry name" value="(Trans)glycosidases"/>
    <property type="match status" value="1"/>
</dbReference>
<dbReference type="PANTHER" id="PTHR43730:SF1">
    <property type="entry name" value="BETA-MANNOSIDASE"/>
    <property type="match status" value="1"/>
</dbReference>
<proteinExistence type="predicted"/>
<feature type="non-terminal residue" evidence="2">
    <location>
        <position position="103"/>
    </location>
</feature>
<organism evidence="2 3">
    <name type="scientific">Haematococcus lacustris</name>
    <name type="common">Green alga</name>
    <name type="synonym">Haematococcus pluvialis</name>
    <dbReference type="NCBI Taxonomy" id="44745"/>
    <lineage>
        <taxon>Eukaryota</taxon>
        <taxon>Viridiplantae</taxon>
        <taxon>Chlorophyta</taxon>
        <taxon>core chlorophytes</taxon>
        <taxon>Chlorophyceae</taxon>
        <taxon>CS clade</taxon>
        <taxon>Chlamydomonadales</taxon>
        <taxon>Haematococcaceae</taxon>
        <taxon>Haematococcus</taxon>
    </lineage>
</organism>
<evidence type="ECO:0000256" key="1">
    <source>
        <dbReference type="ARBA" id="ARBA00023295"/>
    </source>
</evidence>